<feature type="domain" description="Wall-associated receptor kinase galacturonan-binding" evidence="4">
    <location>
        <begin position="33"/>
        <end position="89"/>
    </location>
</feature>
<evidence type="ECO:0000259" key="4">
    <source>
        <dbReference type="Pfam" id="PF13947"/>
    </source>
</evidence>
<proteinExistence type="predicted"/>
<comment type="caution">
    <text evidence="5">The sequence shown here is derived from an EMBL/GenBank/DDBJ whole genome shotgun (WGS) entry which is preliminary data.</text>
</comment>
<organism evidence="5 6">
    <name type="scientific">Rubus argutus</name>
    <name type="common">Southern blackberry</name>
    <dbReference type="NCBI Taxonomy" id="59490"/>
    <lineage>
        <taxon>Eukaryota</taxon>
        <taxon>Viridiplantae</taxon>
        <taxon>Streptophyta</taxon>
        <taxon>Embryophyta</taxon>
        <taxon>Tracheophyta</taxon>
        <taxon>Spermatophyta</taxon>
        <taxon>Magnoliopsida</taxon>
        <taxon>eudicotyledons</taxon>
        <taxon>Gunneridae</taxon>
        <taxon>Pentapetalae</taxon>
        <taxon>rosids</taxon>
        <taxon>fabids</taxon>
        <taxon>Rosales</taxon>
        <taxon>Rosaceae</taxon>
        <taxon>Rosoideae</taxon>
        <taxon>Rosoideae incertae sedis</taxon>
        <taxon>Rubus</taxon>
    </lineage>
</organism>
<name>A0AAW1WLJ6_RUBAR</name>
<dbReference type="GO" id="GO:0030247">
    <property type="term" value="F:polysaccharide binding"/>
    <property type="evidence" value="ECO:0007669"/>
    <property type="project" value="InterPro"/>
</dbReference>
<dbReference type="Proteomes" id="UP001457282">
    <property type="component" value="Unassembled WGS sequence"/>
</dbReference>
<keyword evidence="2 3" id="KW-0732">Signal</keyword>
<dbReference type="InterPro" id="IPR025287">
    <property type="entry name" value="WAK_GUB"/>
</dbReference>
<gene>
    <name evidence="5" type="ORF">M0R45_032577</name>
</gene>
<feature type="signal peptide" evidence="3">
    <location>
        <begin position="1"/>
        <end position="20"/>
    </location>
</feature>
<evidence type="ECO:0000256" key="1">
    <source>
        <dbReference type="ARBA" id="ARBA00004167"/>
    </source>
</evidence>
<dbReference type="PANTHER" id="PTHR33491">
    <property type="entry name" value="OSJNBA0016N04.9 PROTEIN"/>
    <property type="match status" value="1"/>
</dbReference>
<comment type="subcellular location">
    <subcellularLocation>
        <location evidence="1">Membrane</location>
        <topology evidence="1">Single-pass membrane protein</topology>
    </subcellularLocation>
</comment>
<dbReference type="AlphaFoldDB" id="A0AAW1WLJ6"/>
<evidence type="ECO:0000256" key="2">
    <source>
        <dbReference type="ARBA" id="ARBA00022729"/>
    </source>
</evidence>
<sequence length="167" mass="18086">MLSIIVLYLWRLNSSPAVTAASGAALPIAKPNCQEKCGNVSIPYPFGIGPDCYFNGWFQIDCDQSTRHTPFLRLTQLEVLSISIKDGTLQRQTRFTAATCGFVSLVSSDTSVVGGCRSVCDKQNTSRYSDSCDIGTNCCQTSIPPYLTVVTASILVEGPANMDWPKC</sequence>
<keyword evidence="6" id="KW-1185">Reference proteome</keyword>
<dbReference type="Pfam" id="PF13947">
    <property type="entry name" value="GUB_WAK_bind"/>
    <property type="match status" value="1"/>
</dbReference>
<dbReference type="EMBL" id="JBEDUW010000006">
    <property type="protein sequence ID" value="KAK9924195.1"/>
    <property type="molecule type" value="Genomic_DNA"/>
</dbReference>
<evidence type="ECO:0000256" key="3">
    <source>
        <dbReference type="SAM" id="SignalP"/>
    </source>
</evidence>
<dbReference type="GO" id="GO:0016020">
    <property type="term" value="C:membrane"/>
    <property type="evidence" value="ECO:0007669"/>
    <property type="project" value="UniProtKB-SubCell"/>
</dbReference>
<reference evidence="5 6" key="1">
    <citation type="journal article" date="2023" name="G3 (Bethesda)">
        <title>A chromosome-length genome assembly and annotation of blackberry (Rubus argutus, cv. 'Hillquist').</title>
        <authorList>
            <person name="Bruna T."/>
            <person name="Aryal R."/>
            <person name="Dudchenko O."/>
            <person name="Sargent D.J."/>
            <person name="Mead D."/>
            <person name="Buti M."/>
            <person name="Cavallini A."/>
            <person name="Hytonen T."/>
            <person name="Andres J."/>
            <person name="Pham M."/>
            <person name="Weisz D."/>
            <person name="Mascagni F."/>
            <person name="Usai G."/>
            <person name="Natali L."/>
            <person name="Bassil N."/>
            <person name="Fernandez G.E."/>
            <person name="Lomsadze A."/>
            <person name="Armour M."/>
            <person name="Olukolu B."/>
            <person name="Poorten T."/>
            <person name="Britton C."/>
            <person name="Davik J."/>
            <person name="Ashrafi H."/>
            <person name="Aiden E.L."/>
            <person name="Borodovsky M."/>
            <person name="Worthington M."/>
        </authorList>
    </citation>
    <scope>NUCLEOTIDE SEQUENCE [LARGE SCALE GENOMIC DNA]</scope>
    <source>
        <strain evidence="5">PI 553951</strain>
    </source>
</reference>
<evidence type="ECO:0000313" key="6">
    <source>
        <dbReference type="Proteomes" id="UP001457282"/>
    </source>
</evidence>
<feature type="chain" id="PRO_5043643310" description="Wall-associated receptor kinase galacturonan-binding domain-containing protein" evidence="3">
    <location>
        <begin position="21"/>
        <end position="167"/>
    </location>
</feature>
<evidence type="ECO:0000313" key="5">
    <source>
        <dbReference type="EMBL" id="KAK9924195.1"/>
    </source>
</evidence>
<accession>A0AAW1WLJ6</accession>
<protein>
    <recommendedName>
        <fullName evidence="4">Wall-associated receptor kinase galacturonan-binding domain-containing protein</fullName>
    </recommendedName>
</protein>